<reference evidence="6" key="1">
    <citation type="submission" date="2016-03" db="EMBL/GenBank/DDBJ databases">
        <authorList>
            <person name="Ma C."/>
            <person name="Zhou S."/>
            <person name="Yang G."/>
        </authorList>
    </citation>
    <scope>NUCLEOTIDE SEQUENCE [LARGE SCALE GENOMIC DNA]</scope>
    <source>
        <strain evidence="6">SgZ-1</strain>
    </source>
</reference>
<keyword evidence="6" id="KW-1185">Reference proteome</keyword>
<protein>
    <recommendedName>
        <fullName evidence="4">FimV N-terminal domain-containing protein</fullName>
    </recommendedName>
</protein>
<feature type="coiled-coil region" evidence="1">
    <location>
        <begin position="305"/>
        <end position="335"/>
    </location>
</feature>
<dbReference type="Proteomes" id="UP000036902">
    <property type="component" value="Chromosome"/>
</dbReference>
<evidence type="ECO:0000313" key="5">
    <source>
        <dbReference type="EMBL" id="AMO38697.1"/>
    </source>
</evidence>
<evidence type="ECO:0000256" key="2">
    <source>
        <dbReference type="SAM" id="MobiDB-lite"/>
    </source>
</evidence>
<dbReference type="InterPro" id="IPR057840">
    <property type="entry name" value="FimV_N"/>
</dbReference>
<dbReference type="STRING" id="1134435.AC731_018140"/>
<feature type="compositionally biased region" description="Polar residues" evidence="2">
    <location>
        <begin position="125"/>
        <end position="150"/>
    </location>
</feature>
<organism evidence="5 6">
    <name type="scientific">Thauera humireducens</name>
    <dbReference type="NCBI Taxonomy" id="1134435"/>
    <lineage>
        <taxon>Bacteria</taxon>
        <taxon>Pseudomonadati</taxon>
        <taxon>Pseudomonadota</taxon>
        <taxon>Betaproteobacteria</taxon>
        <taxon>Rhodocyclales</taxon>
        <taxon>Zoogloeaceae</taxon>
        <taxon>Thauera</taxon>
    </lineage>
</organism>
<keyword evidence="1" id="KW-0175">Coiled coil</keyword>
<feature type="chain" id="PRO_5007798174" description="FimV N-terminal domain-containing protein" evidence="3">
    <location>
        <begin position="17"/>
        <end position="615"/>
    </location>
</feature>
<gene>
    <name evidence="5" type="ORF">AC731_018140</name>
</gene>
<evidence type="ECO:0000256" key="3">
    <source>
        <dbReference type="SAM" id="SignalP"/>
    </source>
</evidence>
<name>A0A127K9R9_9RHOO</name>
<dbReference type="KEGG" id="thu:AC731_018140"/>
<dbReference type="Pfam" id="PF25800">
    <property type="entry name" value="FimV_N"/>
    <property type="match status" value="1"/>
</dbReference>
<sequence>MALATTLMFSSPSVFASVLGDVVSLSPIGEPLRAEIRIVGGFDQETANCLRIGTAGDDAGDLPWVAGARLSVIGGASPRVAVTTSRAINEPVVRVALEDVCENRLRREYTLLLPYPVSKPAAPTSPVQQTSRPAPAKSTPSTGRTWTTAPGESLDSLAHSLYPDDAAARRRFIRATAAANPGLFEQAGSQARPLPVGTALTVPDLRTLSNGAPAKRADKPRAAQAQTPAASRPPGPAAGTPAVAAAQPPRSDTRDRVIVESDKPTAAPARATAAASGEAPGSRASELLEREHKLAAAIDRSIIAEMELLARIKELEEARDRLQARIEALDQAAMQASAPAVPAATSPGTPEDAPASSPDHRDTYLIAGLAIAALALAMALRRRRPTSPGLATATAPTARDDQPPAPAQPASPVHERNAVAVDAPTPQASPRRYDEGIDWSTSTLLPIGGYAVDHPSDDAGDEHRSAVELAEIMVSFGRLHGAADTLAEFIRGNPKQAVTPWLKLLEVYRAAGLREDFGAVARELNKTFNVLAVTWDNYDAIRHNAIQLEDMPHIATRVQQLWGTRECQAYLQHLLRDNRDGSRAGFPFTVIDDILMLSAVLEQGLGPYRAAPTQA</sequence>
<dbReference type="AlphaFoldDB" id="A0A127K9R9"/>
<feature type="region of interest" description="Disordered" evidence="2">
    <location>
        <begin position="337"/>
        <end position="360"/>
    </location>
</feature>
<proteinExistence type="predicted"/>
<dbReference type="RefSeq" id="WP_048708276.1">
    <property type="nucleotide sequence ID" value="NZ_CP014646.1"/>
</dbReference>
<evidence type="ECO:0000313" key="6">
    <source>
        <dbReference type="Proteomes" id="UP000036902"/>
    </source>
</evidence>
<feature type="region of interest" description="Disordered" evidence="2">
    <location>
        <begin position="205"/>
        <end position="283"/>
    </location>
</feature>
<feature type="region of interest" description="Disordered" evidence="2">
    <location>
        <begin position="386"/>
        <end position="434"/>
    </location>
</feature>
<feature type="signal peptide" evidence="3">
    <location>
        <begin position="1"/>
        <end position="16"/>
    </location>
</feature>
<feature type="domain" description="FimV N-terminal" evidence="4">
    <location>
        <begin position="19"/>
        <end position="114"/>
    </location>
</feature>
<feature type="compositionally biased region" description="Low complexity" evidence="2">
    <location>
        <begin position="337"/>
        <end position="350"/>
    </location>
</feature>
<dbReference type="EMBL" id="CP014646">
    <property type="protein sequence ID" value="AMO38697.1"/>
    <property type="molecule type" value="Genomic_DNA"/>
</dbReference>
<evidence type="ECO:0000259" key="4">
    <source>
        <dbReference type="Pfam" id="PF25800"/>
    </source>
</evidence>
<keyword evidence="3" id="KW-0732">Signal</keyword>
<feature type="region of interest" description="Disordered" evidence="2">
    <location>
        <begin position="120"/>
        <end position="154"/>
    </location>
</feature>
<accession>A0A127K9R9</accession>
<feature type="compositionally biased region" description="Basic and acidic residues" evidence="2">
    <location>
        <begin position="251"/>
        <end position="263"/>
    </location>
</feature>
<evidence type="ECO:0000256" key="1">
    <source>
        <dbReference type="SAM" id="Coils"/>
    </source>
</evidence>
<feature type="compositionally biased region" description="Low complexity" evidence="2">
    <location>
        <begin position="237"/>
        <end position="249"/>
    </location>
</feature>
<feature type="compositionally biased region" description="Low complexity" evidence="2">
    <location>
        <begin position="265"/>
        <end position="282"/>
    </location>
</feature>